<evidence type="ECO:0000313" key="7">
    <source>
        <dbReference type="EMBL" id="ARO90970.1"/>
    </source>
</evidence>
<dbReference type="GO" id="GO:0006412">
    <property type="term" value="P:translation"/>
    <property type="evidence" value="ECO:0007669"/>
    <property type="project" value="UniProtKB-UniRule"/>
</dbReference>
<dbReference type="FunFam" id="3.30.230.10:FF:000001">
    <property type="entry name" value="30S ribosomal protein S9"/>
    <property type="match status" value="1"/>
</dbReference>
<keyword evidence="2 4" id="KW-0689">Ribosomal protein</keyword>
<keyword evidence="3 4" id="KW-0687">Ribonucleoprotein</keyword>
<dbReference type="PANTHER" id="PTHR21569">
    <property type="entry name" value="RIBOSOMAL PROTEIN S9"/>
    <property type="match status" value="1"/>
</dbReference>
<dbReference type="GO" id="GO:0003735">
    <property type="term" value="F:structural constituent of ribosome"/>
    <property type="evidence" value="ECO:0007669"/>
    <property type="project" value="InterPro"/>
</dbReference>
<evidence type="ECO:0000256" key="2">
    <source>
        <dbReference type="ARBA" id="ARBA00022980"/>
    </source>
</evidence>
<evidence type="ECO:0000256" key="1">
    <source>
        <dbReference type="ARBA" id="ARBA00005251"/>
    </source>
</evidence>
<dbReference type="AlphaFoldDB" id="A0A1X9PU01"/>
<gene>
    <name evidence="4 7" type="primary">rps9</name>
</gene>
<dbReference type="InterPro" id="IPR000754">
    <property type="entry name" value="Ribosomal_uS9"/>
</dbReference>
<dbReference type="EMBL" id="KY709210">
    <property type="protein sequence ID" value="ARO90970.1"/>
    <property type="molecule type" value="Genomic_DNA"/>
</dbReference>
<dbReference type="GO" id="GO:0009507">
    <property type="term" value="C:chloroplast"/>
    <property type="evidence" value="ECO:0007669"/>
    <property type="project" value="UniProtKB-SubCell"/>
</dbReference>
<dbReference type="InterPro" id="IPR023035">
    <property type="entry name" value="Ribosomal_uS9_bac/plastid"/>
</dbReference>
<organism evidence="7">
    <name type="scientific">Corynoplastis japonica</name>
    <dbReference type="NCBI Taxonomy" id="700918"/>
    <lineage>
        <taxon>Eukaryota</taxon>
        <taxon>Rhodophyta</taxon>
        <taxon>Rhodellophyceae</taxon>
        <taxon>Rhodellales</taxon>
        <taxon>Rhodellaceae</taxon>
        <taxon>Corynoplastis</taxon>
    </lineage>
</organism>
<dbReference type="InterPro" id="IPR014721">
    <property type="entry name" value="Ribsml_uS5_D2-typ_fold_subgr"/>
</dbReference>
<evidence type="ECO:0000256" key="4">
    <source>
        <dbReference type="HAMAP-Rule" id="MF_00532"/>
    </source>
</evidence>
<dbReference type="InterPro" id="IPR020568">
    <property type="entry name" value="Ribosomal_Su5_D2-typ_SF"/>
</dbReference>
<dbReference type="PROSITE" id="PS00360">
    <property type="entry name" value="RIBOSOMAL_S9"/>
    <property type="match status" value="1"/>
</dbReference>
<keyword evidence="7" id="KW-0150">Chloroplast</keyword>
<dbReference type="PANTHER" id="PTHR21569:SF1">
    <property type="entry name" value="SMALL RIBOSOMAL SUBUNIT PROTEIN US9M"/>
    <property type="match status" value="1"/>
</dbReference>
<dbReference type="InterPro" id="IPR020574">
    <property type="entry name" value="Ribosomal_uS9_CS"/>
</dbReference>
<dbReference type="HAMAP" id="MF_00532_B">
    <property type="entry name" value="Ribosomal_uS9_B"/>
    <property type="match status" value="1"/>
</dbReference>
<keyword evidence="7" id="KW-0934">Plastid</keyword>
<accession>A0A1X9PU01</accession>
<evidence type="ECO:0000256" key="3">
    <source>
        <dbReference type="ARBA" id="ARBA00023274"/>
    </source>
</evidence>
<feature type="region of interest" description="Disordered" evidence="6">
    <location>
        <begin position="116"/>
        <end position="137"/>
    </location>
</feature>
<feature type="compositionally biased region" description="Basic residues" evidence="6">
    <location>
        <begin position="118"/>
        <end position="137"/>
    </location>
</feature>
<dbReference type="Gene3D" id="3.30.230.10">
    <property type="match status" value="1"/>
</dbReference>
<evidence type="ECO:0000256" key="6">
    <source>
        <dbReference type="SAM" id="MobiDB-lite"/>
    </source>
</evidence>
<dbReference type="Pfam" id="PF00380">
    <property type="entry name" value="Ribosomal_S9"/>
    <property type="match status" value="1"/>
</dbReference>
<dbReference type="SUPFAM" id="SSF54211">
    <property type="entry name" value="Ribosomal protein S5 domain 2-like"/>
    <property type="match status" value="1"/>
</dbReference>
<proteinExistence type="inferred from homology"/>
<comment type="subcellular location">
    <subcellularLocation>
        <location evidence="4">Plastid</location>
        <location evidence="4">Chloroplast</location>
    </subcellularLocation>
</comment>
<dbReference type="NCBIfam" id="NF001099">
    <property type="entry name" value="PRK00132.1"/>
    <property type="match status" value="1"/>
</dbReference>
<dbReference type="GO" id="GO:0022627">
    <property type="term" value="C:cytosolic small ribosomal subunit"/>
    <property type="evidence" value="ECO:0007669"/>
    <property type="project" value="TreeGrafter"/>
</dbReference>
<name>A0A1X9PU01_9RHOD</name>
<reference evidence="7" key="1">
    <citation type="submission" date="2017-03" db="EMBL/GenBank/DDBJ databases">
        <title>The new red algal subphylum Proteorhodophytina comprises the largest and most divergent plastid genomes known.</title>
        <authorList>
            <person name="Munoz-Gomez S.A."/>
            <person name="Mejia-Franco F.G."/>
            <person name="Durnin K."/>
            <person name="Morgan C."/>
            <person name="Grisdale C.J."/>
            <person name="Archibald J.M."/>
            <person name="Slamovits C.H."/>
        </authorList>
    </citation>
    <scope>NUCLEOTIDE SEQUENCE</scope>
    <source>
        <strain evidence="7">NIES-2662</strain>
    </source>
</reference>
<evidence type="ECO:0000256" key="5">
    <source>
        <dbReference type="RuleBase" id="RU003815"/>
    </source>
</evidence>
<sequence>MTLEIKSKEINYYGTGRRKCAIARVYLGSGSGNLIINGRQGNEYLQNNANYIRLIKEPLNLLGLDTEYNIMVNTSGGGLTGQASAIKLGIARALCQINLTNRPILKSSGQLTRDARVKERKKYGLRKARKAPQYSKR</sequence>
<dbReference type="GO" id="GO:0003723">
    <property type="term" value="F:RNA binding"/>
    <property type="evidence" value="ECO:0007669"/>
    <property type="project" value="TreeGrafter"/>
</dbReference>
<geneLocation type="chloroplast" evidence="7"/>
<protein>
    <recommendedName>
        <fullName evidence="4">Small ribosomal subunit protein uS9c</fullName>
    </recommendedName>
</protein>
<comment type="similarity">
    <text evidence="1 4 5">Belongs to the universal ribosomal protein uS9 family.</text>
</comment>